<evidence type="ECO:0000256" key="3">
    <source>
        <dbReference type="ARBA" id="ARBA00022692"/>
    </source>
</evidence>
<keyword evidence="4 6" id="KW-1133">Transmembrane helix</keyword>
<keyword evidence="3 6" id="KW-0812">Transmembrane</keyword>
<evidence type="ECO:0000313" key="8">
    <source>
        <dbReference type="Proteomes" id="UP001501706"/>
    </source>
</evidence>
<evidence type="ECO:0000256" key="1">
    <source>
        <dbReference type="ARBA" id="ARBA00004651"/>
    </source>
</evidence>
<keyword evidence="2" id="KW-1003">Cell membrane</keyword>
<dbReference type="Proteomes" id="UP001501706">
    <property type="component" value="Unassembled WGS sequence"/>
</dbReference>
<dbReference type="InterPro" id="IPR050833">
    <property type="entry name" value="Poly_Biosynth_Transport"/>
</dbReference>
<feature type="transmembrane region" description="Helical" evidence="6">
    <location>
        <begin position="190"/>
        <end position="211"/>
    </location>
</feature>
<feature type="transmembrane region" description="Helical" evidence="6">
    <location>
        <begin position="134"/>
        <end position="152"/>
    </location>
</feature>
<dbReference type="PANTHER" id="PTHR30250:SF11">
    <property type="entry name" value="O-ANTIGEN TRANSPORTER-RELATED"/>
    <property type="match status" value="1"/>
</dbReference>
<evidence type="ECO:0000256" key="2">
    <source>
        <dbReference type="ARBA" id="ARBA00022475"/>
    </source>
</evidence>
<feature type="transmembrane region" description="Helical" evidence="6">
    <location>
        <begin position="231"/>
        <end position="248"/>
    </location>
</feature>
<accession>A0ABP3LZ18</accession>
<keyword evidence="5 6" id="KW-0472">Membrane</keyword>
<evidence type="ECO:0000256" key="6">
    <source>
        <dbReference type="SAM" id="Phobius"/>
    </source>
</evidence>
<reference evidence="8" key="1">
    <citation type="journal article" date="2019" name="Int. J. Syst. Evol. Microbiol.">
        <title>The Global Catalogue of Microorganisms (GCM) 10K type strain sequencing project: providing services to taxonomists for standard genome sequencing and annotation.</title>
        <authorList>
            <consortium name="The Broad Institute Genomics Platform"/>
            <consortium name="The Broad Institute Genome Sequencing Center for Infectious Disease"/>
            <person name="Wu L."/>
            <person name="Ma J."/>
        </authorList>
    </citation>
    <scope>NUCLEOTIDE SEQUENCE [LARGE SCALE GENOMIC DNA]</scope>
    <source>
        <strain evidence="8">JCM 14330</strain>
    </source>
</reference>
<feature type="transmembrane region" description="Helical" evidence="6">
    <location>
        <begin position="400"/>
        <end position="424"/>
    </location>
</feature>
<feature type="transmembrane region" description="Helical" evidence="6">
    <location>
        <begin position="350"/>
        <end position="369"/>
    </location>
</feature>
<proteinExistence type="predicted"/>
<gene>
    <name evidence="7" type="ORF">GCM10009097_27240</name>
</gene>
<feature type="transmembrane region" description="Helical" evidence="6">
    <location>
        <begin position="106"/>
        <end position="128"/>
    </location>
</feature>
<feature type="transmembrane region" description="Helical" evidence="6">
    <location>
        <begin position="268"/>
        <end position="289"/>
    </location>
</feature>
<feature type="transmembrane region" description="Helical" evidence="6">
    <location>
        <begin position="63"/>
        <end position="85"/>
    </location>
</feature>
<evidence type="ECO:0000256" key="5">
    <source>
        <dbReference type="ARBA" id="ARBA00023136"/>
    </source>
</evidence>
<organism evidence="7 8">
    <name type="scientific">Pigmentiphaga daeguensis</name>
    <dbReference type="NCBI Taxonomy" id="414049"/>
    <lineage>
        <taxon>Bacteria</taxon>
        <taxon>Pseudomonadati</taxon>
        <taxon>Pseudomonadota</taxon>
        <taxon>Betaproteobacteria</taxon>
        <taxon>Burkholderiales</taxon>
        <taxon>Alcaligenaceae</taxon>
        <taxon>Pigmentiphaga</taxon>
    </lineage>
</organism>
<evidence type="ECO:0000313" key="7">
    <source>
        <dbReference type="EMBL" id="GAA0508670.1"/>
    </source>
</evidence>
<protein>
    <recommendedName>
        <fullName evidence="9">Membrane protein involved in the export of O-antigen and teichoic acid</fullName>
    </recommendedName>
</protein>
<sequence>MNAATIDIGPPSMRFDRCANLLRNPSIHSLAWLSIEKAVQLAFSFISIGIIARALGPQHYGEFQYVLAVLFIFSAVTLGCGAEVIAPDLVKLSYVKSRQGILGSALLIRLALGGVAMLLMATSGLFWFSGTVGQGVAIMALSLLIAEPFNILRIIRESASNTRVIARIRFQTSVLKLVAIAGVAALGGGVLSMLAIYLAETIVIAAAYVYLIADDGRPWDWRPTRRHTARLLRASVPVWLGLALMIGMQRMDRLVLGISLPPAIFGEYAAAMSLMDSVMFFGPVVMTALTPRLLYRHENLSIVARNAGRLLIILTCLGLAAVIGFYLFSGLLTTAIFGERFVQVQEILRAASWITVVGFFDTGVTALLVRLRYFRLIAAKWLGGFLVCFLVLWLGDRGEWLTGIAGLIAGYTTAASIGMGTVFFKLRKSRMGVRAL</sequence>
<dbReference type="PANTHER" id="PTHR30250">
    <property type="entry name" value="PST FAMILY PREDICTED COLANIC ACID TRANSPORTER"/>
    <property type="match status" value="1"/>
</dbReference>
<evidence type="ECO:0000256" key="4">
    <source>
        <dbReference type="ARBA" id="ARBA00022989"/>
    </source>
</evidence>
<feature type="transmembrane region" description="Helical" evidence="6">
    <location>
        <begin position="310"/>
        <end position="338"/>
    </location>
</feature>
<comment type="subcellular location">
    <subcellularLocation>
        <location evidence="1">Cell membrane</location>
        <topology evidence="1">Multi-pass membrane protein</topology>
    </subcellularLocation>
</comment>
<comment type="caution">
    <text evidence="7">The sequence shown here is derived from an EMBL/GenBank/DDBJ whole genome shotgun (WGS) entry which is preliminary data.</text>
</comment>
<feature type="transmembrane region" description="Helical" evidence="6">
    <location>
        <begin position="376"/>
        <end position="394"/>
    </location>
</feature>
<name>A0ABP3LZ18_9BURK</name>
<dbReference type="Pfam" id="PF13440">
    <property type="entry name" value="Polysacc_synt_3"/>
    <property type="match status" value="1"/>
</dbReference>
<keyword evidence="8" id="KW-1185">Reference proteome</keyword>
<dbReference type="EMBL" id="BAAAEN010000009">
    <property type="protein sequence ID" value="GAA0508670.1"/>
    <property type="molecule type" value="Genomic_DNA"/>
</dbReference>
<evidence type="ECO:0008006" key="9">
    <source>
        <dbReference type="Google" id="ProtNLM"/>
    </source>
</evidence>